<evidence type="ECO:0000313" key="1">
    <source>
        <dbReference type="EMBL" id="CAD8074312.1"/>
    </source>
</evidence>
<gene>
    <name evidence="1" type="ORF">PSON_ATCC_30995.1.T0320006</name>
</gene>
<keyword evidence="2" id="KW-1185">Reference proteome</keyword>
<name>A0A8S1M699_9CILI</name>
<dbReference type="PANTHER" id="PTHR33706">
    <property type="entry name" value="MORN VARIANT REPEAT PROTEIN"/>
    <property type="match status" value="1"/>
</dbReference>
<proteinExistence type="predicted"/>
<dbReference type="Proteomes" id="UP000692954">
    <property type="component" value="Unassembled WGS sequence"/>
</dbReference>
<reference evidence="1" key="1">
    <citation type="submission" date="2021-01" db="EMBL/GenBank/DDBJ databases">
        <authorList>
            <consortium name="Genoscope - CEA"/>
            <person name="William W."/>
        </authorList>
    </citation>
    <scope>NUCLEOTIDE SEQUENCE</scope>
</reference>
<comment type="caution">
    <text evidence="1">The sequence shown here is derived from an EMBL/GenBank/DDBJ whole genome shotgun (WGS) entry which is preliminary data.</text>
</comment>
<sequence length="1190" mass="138747">MNLMLSSLIDLKSSNKELNIQEQEVDQLDKNKYKFVKIKIFQKITQDHQIIYEKDGVILRREQLNEASINSELLSNIEQIKYLYWQGQVGLNKKKNGRWIATWNGKALKNVGGYYQDGFKHGQWIDIIKNFNSQAQVIQIGEYYNDIKRGKWYYIYINNKIDGGYYNYEGQKIGKWLDLSDGFWTNQQVIYEGEYNNRGWKKGRWDIMYCQLEAEVFKQIGGGIYVEQEQGSKKIGKWIEQWEGFRAKAQINFIGEYNIKGEKKGRWDFCKVRGTKIGGGSYLEQEIDSSIKIGKWVEFLKGFDVKVTYYGEYNMQGQKVGRWDFCYNWNKQIGGGSYDVQEGDFSIKTGRWVDLWEGFKDDAKVFFNGKYNQSGMKVGRWDILLNYDGKNKQIGGGQYDVQEGGSQKLGIWIELDEDFTQVSQVTLQGEYNNGIKIGLWKMFKNEEFIEYRSAPSETRKMIKSTKNFDIMYYGLLIDNKKVGRWDILYQDQLIGGGVYEILGRDSSIKIGKWIELLEDIKKDQKVTFIGEYNINGEKAGRWDIFLNQNGRNKSIGGGSYYGSLELKIGRWIELWEDFGENRQVTYDGEYNTNGIKIGRWDIFLNQKGQNKLIGGGFFDGSLDIKIGKWIDLWENFAENKQVIYNGEYNTNGRKIGRWKIFLNQNGQNKLIGGGSYDNSLNMKIGQWIELWEGFSTKATVTLAGEYNMQGKKIGKWTFIWDQDKGNQQIMMALQILRQVSGQICGKILRKINKLSIMVNIIQMVGRQVDGRYSQILKEKIYQGNYFYQINFSGGGSYDNSQGIKIGKWTELWDNFEAYKQVTYIGEYNNNGQKVGEWEIWFQQTWGKKESKYIGGGEYDSCLGFQIGRWKESWIGYQGGANIILNGKYNMQGKKAGCWDGFSNFDGQNNLIAGGSYDNFLGIKIGRWRELREGFSYYSQVILIGEYNIQGIKVGRWDIIYKKPNQREFKLIGGGQYDSVSGIKFGQWIELWEKFFEYKEITYHGEYNLKGMKVGRWDIQKNDQLIGGGQYDSILGGKIGRWVELDEGFSNQKQVTYIGEYDKNGMKIGRWDIMYKWRDYDGYQNKNYEKIGNGSYDNSQEIKIGKWVELWENFEYGSQVIYMGEYNMNGMKVGRWDIMFSDSHINQEYKQIGGGLQYTFSVKIGKWIVLSSEFTKWNKKSYQIEYNLNEN</sequence>
<accession>A0A8S1M699</accession>
<dbReference type="PANTHER" id="PTHR33706:SF1">
    <property type="entry name" value="TPR REPEAT PROTEIN"/>
    <property type="match status" value="1"/>
</dbReference>
<evidence type="ECO:0000313" key="2">
    <source>
        <dbReference type="Proteomes" id="UP000692954"/>
    </source>
</evidence>
<dbReference type="AlphaFoldDB" id="A0A8S1M699"/>
<protein>
    <submittedName>
        <fullName evidence="1">Uncharacterized protein</fullName>
    </submittedName>
</protein>
<dbReference type="EMBL" id="CAJJDN010000032">
    <property type="protein sequence ID" value="CAD8074312.1"/>
    <property type="molecule type" value="Genomic_DNA"/>
</dbReference>
<organism evidence="1 2">
    <name type="scientific">Paramecium sonneborni</name>
    <dbReference type="NCBI Taxonomy" id="65129"/>
    <lineage>
        <taxon>Eukaryota</taxon>
        <taxon>Sar</taxon>
        <taxon>Alveolata</taxon>
        <taxon>Ciliophora</taxon>
        <taxon>Intramacronucleata</taxon>
        <taxon>Oligohymenophorea</taxon>
        <taxon>Peniculida</taxon>
        <taxon>Parameciidae</taxon>
        <taxon>Paramecium</taxon>
    </lineage>
</organism>